<comment type="caution">
    <text evidence="2">The sequence shown here is derived from an EMBL/GenBank/DDBJ whole genome shotgun (WGS) entry which is preliminary data.</text>
</comment>
<evidence type="ECO:0000313" key="3">
    <source>
        <dbReference type="Proteomes" id="UP001175227"/>
    </source>
</evidence>
<gene>
    <name evidence="2" type="ORF">IW261DRAFT_1575448</name>
</gene>
<keyword evidence="3" id="KW-1185">Reference proteome</keyword>
<sequence length="577" mass="62979">MHSAEFTACIPFTSSYWHDPNNYAGLESLSRLQETPPQLSWTSAHVDKWVGDAKGFSEHCKAQFLDEKVASSRLEYNELVNWVCQYSIKVFPLLESEHPMLMPPSCSISAIPLSPPSLSAISSILQAAAPPKVLSSTPVTGPQPPKLTLLGPHLPVAMPEPSFNLDSTSPLHPSAVNTRAIAASNTFGMQRSQGFTPMGPPLPPSHPVLPICGSSPAGTDDEDKIMTLAMTDKGKGKEIIPGTNDEEDKFQSEAAPAAFMVVDEDDDTSPPPTNTTRRLHSPIVTSGSLPITVSEVRPHLSIHHADPNSTLFKLLGAPPTAKPKKCSHKKPKFDGLPPAPPKDLIGEGTIQAEHATKKVAKTKGIEEIPKSGGLLLLRPFIPEDCLDSMHRLQLWADGVKTIGVLVILRDFGDFMEVDKALWNKKVAPFIGKQYVKPCNQCHHKKTHCHKFLMNSVICVCCHYAKLPCLVNGTKALNLLEHYRPKSYKSVNAFESSLDTLSQHASTLKDLIVNYMAGLNTMSHLQGLQSQIGCLHECLRSDTRVEEVVDEDNNEGYNMGEVAEGEVGPSRTCKHSQK</sequence>
<reference evidence="2" key="1">
    <citation type="submission" date="2023-06" db="EMBL/GenBank/DDBJ databases">
        <authorList>
            <consortium name="Lawrence Berkeley National Laboratory"/>
            <person name="Ahrendt S."/>
            <person name="Sahu N."/>
            <person name="Indic B."/>
            <person name="Wong-Bajracharya J."/>
            <person name="Merenyi Z."/>
            <person name="Ke H.-M."/>
            <person name="Monk M."/>
            <person name="Kocsube S."/>
            <person name="Drula E."/>
            <person name="Lipzen A."/>
            <person name="Balint B."/>
            <person name="Henrissat B."/>
            <person name="Andreopoulos B."/>
            <person name="Martin F.M."/>
            <person name="Harder C.B."/>
            <person name="Rigling D."/>
            <person name="Ford K.L."/>
            <person name="Foster G.D."/>
            <person name="Pangilinan J."/>
            <person name="Papanicolaou A."/>
            <person name="Barry K."/>
            <person name="LaButti K."/>
            <person name="Viragh M."/>
            <person name="Koriabine M."/>
            <person name="Yan M."/>
            <person name="Riley R."/>
            <person name="Champramary S."/>
            <person name="Plett K.L."/>
            <person name="Tsai I.J."/>
            <person name="Slot J."/>
            <person name="Sipos G."/>
            <person name="Plett J."/>
            <person name="Nagy L.G."/>
            <person name="Grigoriev I.V."/>
        </authorList>
    </citation>
    <scope>NUCLEOTIDE SEQUENCE</scope>
    <source>
        <strain evidence="2">ICMP 16352</strain>
    </source>
</reference>
<proteinExistence type="predicted"/>
<evidence type="ECO:0000256" key="1">
    <source>
        <dbReference type="SAM" id="MobiDB-lite"/>
    </source>
</evidence>
<dbReference type="EMBL" id="JAUEPR010000104">
    <property type="protein sequence ID" value="KAK0464036.1"/>
    <property type="molecule type" value="Genomic_DNA"/>
</dbReference>
<feature type="region of interest" description="Disordered" evidence="1">
    <location>
        <begin position="555"/>
        <end position="577"/>
    </location>
</feature>
<evidence type="ECO:0000313" key="2">
    <source>
        <dbReference type="EMBL" id="KAK0464036.1"/>
    </source>
</evidence>
<dbReference type="AlphaFoldDB" id="A0AA39T4H3"/>
<dbReference type="Proteomes" id="UP001175227">
    <property type="component" value="Unassembled WGS sequence"/>
</dbReference>
<protein>
    <submittedName>
        <fullName evidence="2">Uncharacterized protein</fullName>
    </submittedName>
</protein>
<organism evidence="2 3">
    <name type="scientific">Armillaria novae-zelandiae</name>
    <dbReference type="NCBI Taxonomy" id="153914"/>
    <lineage>
        <taxon>Eukaryota</taxon>
        <taxon>Fungi</taxon>
        <taxon>Dikarya</taxon>
        <taxon>Basidiomycota</taxon>
        <taxon>Agaricomycotina</taxon>
        <taxon>Agaricomycetes</taxon>
        <taxon>Agaricomycetidae</taxon>
        <taxon>Agaricales</taxon>
        <taxon>Marasmiineae</taxon>
        <taxon>Physalacriaceae</taxon>
        <taxon>Armillaria</taxon>
    </lineage>
</organism>
<accession>A0AA39T4H3</accession>
<name>A0AA39T4H3_9AGAR</name>